<reference evidence="1" key="1">
    <citation type="submission" date="2023-07" db="EMBL/GenBank/DDBJ databases">
        <authorList>
            <person name="Stuckert A."/>
        </authorList>
    </citation>
    <scope>NUCLEOTIDE SEQUENCE</scope>
</reference>
<comment type="caution">
    <text evidence="1">The sequence shown here is derived from an EMBL/GenBank/DDBJ whole genome shotgun (WGS) entry which is preliminary data.</text>
</comment>
<accession>A0ABN9LDD2</accession>
<evidence type="ECO:0000313" key="1">
    <source>
        <dbReference type="EMBL" id="CAJ0935587.1"/>
    </source>
</evidence>
<sequence>MYWKRFIDDVFLIWNGDEASLIQYFHDMNSQIPNLTFTISKDQHSVNFLDTLVMIKEDGSLEIDLYTKPTDRNSLLLYSSCHPSHVKQSLPKSQVQSVNPSLTTQRIMEMNKKFFDRSYPPSVLEKATQSTSNRDNKSDKSHLCYYISSIHKSFQRLRVHRTCTGYPYNLREPEISIVREASVCAVNPRRELEISVVKEGQRVCGEPKRTGNIRSQGSQRVCGEPKRTRNICSQGSQRVCCEPKRTRKYL</sequence>
<gene>
    <name evidence="1" type="ORF">RIMI_LOCUS6365889</name>
</gene>
<name>A0ABN9LDD2_9NEOB</name>
<evidence type="ECO:0000313" key="2">
    <source>
        <dbReference type="Proteomes" id="UP001176940"/>
    </source>
</evidence>
<dbReference type="Proteomes" id="UP001176940">
    <property type="component" value="Unassembled WGS sequence"/>
</dbReference>
<dbReference type="PANTHER" id="PTHR21301:SF12">
    <property type="match status" value="1"/>
</dbReference>
<dbReference type="EMBL" id="CAUEEQ010011394">
    <property type="protein sequence ID" value="CAJ0935587.1"/>
    <property type="molecule type" value="Genomic_DNA"/>
</dbReference>
<protein>
    <submittedName>
        <fullName evidence="1">Uncharacterized protein</fullName>
    </submittedName>
</protein>
<dbReference type="PANTHER" id="PTHR21301">
    <property type="entry name" value="REVERSE TRANSCRIPTASE"/>
    <property type="match status" value="1"/>
</dbReference>
<proteinExistence type="predicted"/>
<organism evidence="1 2">
    <name type="scientific">Ranitomeya imitator</name>
    <name type="common">mimic poison frog</name>
    <dbReference type="NCBI Taxonomy" id="111125"/>
    <lineage>
        <taxon>Eukaryota</taxon>
        <taxon>Metazoa</taxon>
        <taxon>Chordata</taxon>
        <taxon>Craniata</taxon>
        <taxon>Vertebrata</taxon>
        <taxon>Euteleostomi</taxon>
        <taxon>Amphibia</taxon>
        <taxon>Batrachia</taxon>
        <taxon>Anura</taxon>
        <taxon>Neobatrachia</taxon>
        <taxon>Hyloidea</taxon>
        <taxon>Dendrobatidae</taxon>
        <taxon>Dendrobatinae</taxon>
        <taxon>Ranitomeya</taxon>
    </lineage>
</organism>
<keyword evidence="2" id="KW-1185">Reference proteome</keyword>